<gene>
    <name evidence="7" type="ORF">D3H34_07290</name>
</gene>
<dbReference type="EMBL" id="QXMN01000005">
    <property type="protein sequence ID" value="RIX83230.1"/>
    <property type="molecule type" value="Genomic_DNA"/>
</dbReference>
<feature type="domain" description="HpcH/HpaI aldolase/citrate lyase" evidence="6">
    <location>
        <begin position="8"/>
        <end position="226"/>
    </location>
</feature>
<evidence type="ECO:0000259" key="6">
    <source>
        <dbReference type="Pfam" id="PF03328"/>
    </source>
</evidence>
<evidence type="ECO:0000256" key="3">
    <source>
        <dbReference type="ARBA" id="ARBA00022842"/>
    </source>
</evidence>
<dbReference type="InterPro" id="IPR005000">
    <property type="entry name" value="Aldolase/citrate-lyase_domain"/>
</dbReference>
<dbReference type="GO" id="GO:0016829">
    <property type="term" value="F:lyase activity"/>
    <property type="evidence" value="ECO:0007669"/>
    <property type="project" value="UniProtKB-KW"/>
</dbReference>
<comment type="caution">
    <text evidence="7">The sequence shown here is derived from an EMBL/GenBank/DDBJ whole genome shotgun (WGS) entry which is preliminary data.</text>
</comment>
<sequence>MTIPALLRSALYAPGANSAVLLKSARSAADVLIFDLEDAVAPESKTTARAAVSRALADPVVAARTVVVRVNAIGSPWCEDDVSAVAALRPAGILFPKINTPADVKLAEAMLSFYGVPRSTALWCMIETPQAILNAQAIGQLAQQPNARMTTWVLGTNDLIKEMRAQHTPLREGVVPMLAIALMAARACGLYVLDGVHNDIQDTTGFAATCAQGRQMGFDGRTLIHPAQIEACHHAYSPSAPEVEEARAVIEAFAQPENQGKGVLRVGGRMVELLHAQMARQTLAMHEAIARAQA</sequence>
<dbReference type="InterPro" id="IPR040442">
    <property type="entry name" value="Pyrv_kinase-like_dom_sf"/>
</dbReference>
<dbReference type="GO" id="GO:0006107">
    <property type="term" value="P:oxaloacetate metabolic process"/>
    <property type="evidence" value="ECO:0007669"/>
    <property type="project" value="TreeGrafter"/>
</dbReference>
<dbReference type="AlphaFoldDB" id="A0A9X8D897"/>
<keyword evidence="3 5" id="KW-0460">Magnesium</keyword>
<feature type="binding site" evidence="4">
    <location>
        <position position="127"/>
    </location>
    <ligand>
        <name>substrate</name>
    </ligand>
</feature>
<dbReference type="GO" id="GO:0000287">
    <property type="term" value="F:magnesium ion binding"/>
    <property type="evidence" value="ECO:0007669"/>
    <property type="project" value="TreeGrafter"/>
</dbReference>
<feature type="binding site" evidence="5">
    <location>
        <position position="158"/>
    </location>
    <ligand>
        <name>Mg(2+)</name>
        <dbReference type="ChEBI" id="CHEBI:18420"/>
    </ligand>
</feature>
<keyword evidence="7" id="KW-0456">Lyase</keyword>
<keyword evidence="8" id="KW-1185">Reference proteome</keyword>
<reference evidence="7 8" key="1">
    <citation type="submission" date="2018-09" db="EMBL/GenBank/DDBJ databases">
        <title>Acidovorax cavernicola nov. sp. isolated from Gruta de las Maravillas (Aracena, Spain).</title>
        <authorList>
            <person name="Jurado V."/>
            <person name="Gutierrez-Patricio S."/>
            <person name="Gonzalez-Pimentel J.L."/>
            <person name="Miller A.Z."/>
            <person name="Laiz L."/>
            <person name="Saiz-Jimenez C."/>
        </authorList>
    </citation>
    <scope>NUCLEOTIDE SEQUENCE [LARGE SCALE GENOMIC DNA]</scope>
    <source>
        <strain evidence="7 8">1011MAR4D40.2</strain>
    </source>
</reference>
<dbReference type="OrthoDB" id="348111at2"/>
<dbReference type="Pfam" id="PF03328">
    <property type="entry name" value="HpcH_HpaI"/>
    <property type="match status" value="1"/>
</dbReference>
<accession>A0A9X8D897</accession>
<dbReference type="InterPro" id="IPR015813">
    <property type="entry name" value="Pyrv/PenolPyrv_kinase-like_dom"/>
</dbReference>
<feature type="binding site" evidence="4">
    <location>
        <position position="69"/>
    </location>
    <ligand>
        <name>substrate</name>
    </ligand>
</feature>
<comment type="cofactor">
    <cofactor evidence="1">
        <name>Mg(2+)</name>
        <dbReference type="ChEBI" id="CHEBI:18420"/>
    </cofactor>
</comment>
<dbReference type="PANTHER" id="PTHR32308:SF10">
    <property type="entry name" value="CITRATE LYASE SUBUNIT BETA"/>
    <property type="match status" value="1"/>
</dbReference>
<evidence type="ECO:0000256" key="5">
    <source>
        <dbReference type="PIRSR" id="PIRSR015582-2"/>
    </source>
</evidence>
<dbReference type="InterPro" id="IPR011206">
    <property type="entry name" value="Citrate_lyase_beta/mcl1/mcl2"/>
</dbReference>
<dbReference type="Proteomes" id="UP000265619">
    <property type="component" value="Unassembled WGS sequence"/>
</dbReference>
<keyword evidence="2 5" id="KW-0479">Metal-binding</keyword>
<proteinExistence type="predicted"/>
<dbReference type="SUPFAM" id="SSF51621">
    <property type="entry name" value="Phosphoenolpyruvate/pyruvate domain"/>
    <property type="match status" value="1"/>
</dbReference>
<dbReference type="PANTHER" id="PTHR32308">
    <property type="entry name" value="LYASE BETA SUBUNIT, PUTATIVE (AFU_ORTHOLOGUE AFUA_4G13030)-RELATED"/>
    <property type="match status" value="1"/>
</dbReference>
<evidence type="ECO:0000313" key="7">
    <source>
        <dbReference type="EMBL" id="RIX83230.1"/>
    </source>
</evidence>
<evidence type="ECO:0000313" key="8">
    <source>
        <dbReference type="Proteomes" id="UP000265619"/>
    </source>
</evidence>
<dbReference type="PIRSF" id="PIRSF015582">
    <property type="entry name" value="Cit_lyase_B"/>
    <property type="match status" value="1"/>
</dbReference>
<protein>
    <submittedName>
        <fullName evidence="7">CoA ester lyase</fullName>
    </submittedName>
</protein>
<evidence type="ECO:0000256" key="2">
    <source>
        <dbReference type="ARBA" id="ARBA00022723"/>
    </source>
</evidence>
<feature type="binding site" evidence="5">
    <location>
        <position position="127"/>
    </location>
    <ligand>
        <name>Mg(2+)</name>
        <dbReference type="ChEBI" id="CHEBI:18420"/>
    </ligand>
</feature>
<dbReference type="Gene3D" id="3.20.20.60">
    <property type="entry name" value="Phosphoenolpyruvate-binding domains"/>
    <property type="match status" value="1"/>
</dbReference>
<evidence type="ECO:0000256" key="4">
    <source>
        <dbReference type="PIRSR" id="PIRSR015582-1"/>
    </source>
</evidence>
<evidence type="ECO:0000256" key="1">
    <source>
        <dbReference type="ARBA" id="ARBA00001946"/>
    </source>
</evidence>
<name>A0A9X8D897_9BURK</name>
<dbReference type="RefSeq" id="WP_119552773.1">
    <property type="nucleotide sequence ID" value="NZ_QXMN01000005.1"/>
</dbReference>
<organism evidence="7 8">
    <name type="scientific">Acidovorax cavernicola</name>
    <dbReference type="NCBI Taxonomy" id="1675792"/>
    <lineage>
        <taxon>Bacteria</taxon>
        <taxon>Pseudomonadati</taxon>
        <taxon>Pseudomonadota</taxon>
        <taxon>Betaproteobacteria</taxon>
        <taxon>Burkholderiales</taxon>
        <taxon>Comamonadaceae</taxon>
        <taxon>Acidovorax</taxon>
    </lineage>
</organism>